<evidence type="ECO:0000259" key="9">
    <source>
        <dbReference type="Pfam" id="PF04535"/>
    </source>
</evidence>
<keyword evidence="5 8" id="KW-0812">Transmembrane</keyword>
<comment type="subcellular location">
    <subcellularLocation>
        <location evidence="1 8">Cell membrane</location>
        <topology evidence="1 8">Multi-pass membrane protein</topology>
    </subcellularLocation>
</comment>
<dbReference type="Pfam" id="PF04535">
    <property type="entry name" value="CASP_dom"/>
    <property type="match status" value="1"/>
</dbReference>
<keyword evidence="4 8" id="KW-1003">Cell membrane</keyword>
<evidence type="ECO:0000256" key="6">
    <source>
        <dbReference type="ARBA" id="ARBA00022989"/>
    </source>
</evidence>
<evidence type="ECO:0000313" key="10">
    <source>
        <dbReference type="EMBL" id="GJN24603.1"/>
    </source>
</evidence>
<evidence type="ECO:0000256" key="5">
    <source>
        <dbReference type="ARBA" id="ARBA00022692"/>
    </source>
</evidence>
<dbReference type="AlphaFoldDB" id="A0AAV5EPD2"/>
<comment type="caution">
    <text evidence="8">Lacks conserved residue(s) required for the propagation of feature annotation.</text>
</comment>
<evidence type="ECO:0000313" key="11">
    <source>
        <dbReference type="Proteomes" id="UP001054889"/>
    </source>
</evidence>
<evidence type="ECO:0000256" key="3">
    <source>
        <dbReference type="ARBA" id="ARBA00011489"/>
    </source>
</evidence>
<dbReference type="PANTHER" id="PTHR32021">
    <property type="entry name" value="CASP-LIKE PROTEIN 5B3"/>
    <property type="match status" value="1"/>
</dbReference>
<comment type="caution">
    <text evidence="10">The sequence shown here is derived from an EMBL/GenBank/DDBJ whole genome shotgun (WGS) entry which is preliminary data.</text>
</comment>
<reference evidence="10" key="2">
    <citation type="submission" date="2021-12" db="EMBL/GenBank/DDBJ databases">
        <title>Resequencing data analysis of finger millet.</title>
        <authorList>
            <person name="Hatakeyama M."/>
            <person name="Aluri S."/>
            <person name="Balachadran M.T."/>
            <person name="Sivarajan S.R."/>
            <person name="Poveda L."/>
            <person name="Shimizu-Inatsugi R."/>
            <person name="Schlapbach R."/>
            <person name="Sreeman S.M."/>
            <person name="Shimizu K.K."/>
        </authorList>
    </citation>
    <scope>NUCLEOTIDE SEQUENCE</scope>
</reference>
<keyword evidence="11" id="KW-1185">Reference proteome</keyword>
<evidence type="ECO:0000256" key="4">
    <source>
        <dbReference type="ARBA" id="ARBA00022475"/>
    </source>
</evidence>
<name>A0AAV5EPD2_ELECO</name>
<evidence type="ECO:0000256" key="7">
    <source>
        <dbReference type="ARBA" id="ARBA00023136"/>
    </source>
</evidence>
<keyword evidence="6 8" id="KW-1133">Transmembrane helix</keyword>
<dbReference type="GO" id="GO:0005886">
    <property type="term" value="C:plasma membrane"/>
    <property type="evidence" value="ECO:0007669"/>
    <property type="project" value="UniProtKB-SubCell"/>
</dbReference>
<proteinExistence type="inferred from homology"/>
<sequence>MKDLVGSPGTWTSLMLRLSQCVCAAASGLNMAIRNGSNQCIKTEFKRNKGLAQRYLIVTMAFQSFWSFLLACADVYSLKTKADLHSPGLVKAFIVGDWVR</sequence>
<feature type="domain" description="Casparian strip membrane protein" evidence="9">
    <location>
        <begin position="7"/>
        <end position="99"/>
    </location>
</feature>
<dbReference type="Proteomes" id="UP001054889">
    <property type="component" value="Unassembled WGS sequence"/>
</dbReference>
<dbReference type="InterPro" id="IPR006702">
    <property type="entry name" value="CASP_dom"/>
</dbReference>
<evidence type="ECO:0000256" key="8">
    <source>
        <dbReference type="RuleBase" id="RU361233"/>
    </source>
</evidence>
<organism evidence="10 11">
    <name type="scientific">Eleusine coracana subsp. coracana</name>
    <dbReference type="NCBI Taxonomy" id="191504"/>
    <lineage>
        <taxon>Eukaryota</taxon>
        <taxon>Viridiplantae</taxon>
        <taxon>Streptophyta</taxon>
        <taxon>Embryophyta</taxon>
        <taxon>Tracheophyta</taxon>
        <taxon>Spermatophyta</taxon>
        <taxon>Magnoliopsida</taxon>
        <taxon>Liliopsida</taxon>
        <taxon>Poales</taxon>
        <taxon>Poaceae</taxon>
        <taxon>PACMAD clade</taxon>
        <taxon>Chloridoideae</taxon>
        <taxon>Cynodonteae</taxon>
        <taxon>Eleusininae</taxon>
        <taxon>Eleusine</taxon>
    </lineage>
</organism>
<accession>A0AAV5EPD2</accession>
<feature type="transmembrane region" description="Helical" evidence="8">
    <location>
        <begin position="54"/>
        <end position="76"/>
    </location>
</feature>
<feature type="transmembrane region" description="Helical" evidence="8">
    <location>
        <begin position="14"/>
        <end position="33"/>
    </location>
</feature>
<dbReference type="PANTHER" id="PTHR32021:SF51">
    <property type="entry name" value="CASP-LIKE PROTEIN 5B3"/>
    <property type="match status" value="1"/>
</dbReference>
<keyword evidence="7 8" id="KW-0472">Membrane</keyword>
<protein>
    <recommendedName>
        <fullName evidence="8">CASP-like protein</fullName>
    </recommendedName>
</protein>
<evidence type="ECO:0000256" key="2">
    <source>
        <dbReference type="ARBA" id="ARBA00007651"/>
    </source>
</evidence>
<comment type="similarity">
    <text evidence="2 8">Belongs to the Casparian strip membrane proteins (CASP) family.</text>
</comment>
<gene>
    <name evidence="10" type="primary">gb12354</name>
    <name evidence="10" type="ORF">PR202_gb12354</name>
</gene>
<dbReference type="InterPro" id="IPR045009">
    <property type="entry name" value="CASPL-5"/>
</dbReference>
<evidence type="ECO:0000256" key="1">
    <source>
        <dbReference type="ARBA" id="ARBA00004651"/>
    </source>
</evidence>
<reference evidence="10" key="1">
    <citation type="journal article" date="2018" name="DNA Res.">
        <title>Multiple hybrid de novo genome assembly of finger millet, an orphan allotetraploid crop.</title>
        <authorList>
            <person name="Hatakeyama M."/>
            <person name="Aluri S."/>
            <person name="Balachadran M.T."/>
            <person name="Sivarajan S.R."/>
            <person name="Patrignani A."/>
            <person name="Gruter S."/>
            <person name="Poveda L."/>
            <person name="Shimizu-Inatsugi R."/>
            <person name="Baeten J."/>
            <person name="Francoijs K.J."/>
            <person name="Nataraja K.N."/>
            <person name="Reddy Y.A.N."/>
            <person name="Phadnis S."/>
            <person name="Ravikumar R.L."/>
            <person name="Schlapbach R."/>
            <person name="Sreeman S.M."/>
            <person name="Shimizu K.K."/>
        </authorList>
    </citation>
    <scope>NUCLEOTIDE SEQUENCE</scope>
</reference>
<dbReference type="EMBL" id="BQKI01000077">
    <property type="protein sequence ID" value="GJN24603.1"/>
    <property type="molecule type" value="Genomic_DNA"/>
</dbReference>
<comment type="subunit">
    <text evidence="3 8">Homodimer and heterodimers.</text>
</comment>